<dbReference type="PANTHER" id="PTHR42057">
    <property type="entry name" value="F-BOX DOMAIN PROTEIN (AFU_ORTHOLOGUE AFUA_4G00200)"/>
    <property type="match status" value="1"/>
</dbReference>
<evidence type="ECO:0008006" key="3">
    <source>
        <dbReference type="Google" id="ProtNLM"/>
    </source>
</evidence>
<evidence type="ECO:0000313" key="1">
    <source>
        <dbReference type="EMBL" id="RJE26363.1"/>
    </source>
</evidence>
<reference evidence="2" key="1">
    <citation type="submission" date="2017-02" db="EMBL/GenBank/DDBJ databases">
        <authorList>
            <person name="Tafer H."/>
            <person name="Lopandic K."/>
        </authorList>
    </citation>
    <scope>NUCLEOTIDE SEQUENCE [LARGE SCALE GENOMIC DNA]</scope>
    <source>
        <strain evidence="2">CBS 366.77</strain>
    </source>
</reference>
<proteinExistence type="predicted"/>
<keyword evidence="2" id="KW-1185">Reference proteome</keyword>
<accession>A0A3A2ZVK0</accession>
<sequence length="203" mass="23874">MSTLEHLTLHSEDYVGLWPKLDLTSTHFPRLTSLMLKRFTFFEDAQLDWILSHGATLRELRLDTCIIIWAVTCYAKDYHDPFNVEIPEESDNPEASMKVYHTYPKRWHDHFTSFRTGIPLLRRFWFDGTFYVNPFKKCMDLFKFACSRYNYHVFDHEALVALSPHSIAPEELEGAPTCFEEDVEALRSLLQKAEQTFLARTEA</sequence>
<evidence type="ECO:0000313" key="2">
    <source>
        <dbReference type="Proteomes" id="UP000266188"/>
    </source>
</evidence>
<organism evidence="1 2">
    <name type="scientific">Aspergillus sclerotialis</name>
    <dbReference type="NCBI Taxonomy" id="2070753"/>
    <lineage>
        <taxon>Eukaryota</taxon>
        <taxon>Fungi</taxon>
        <taxon>Dikarya</taxon>
        <taxon>Ascomycota</taxon>
        <taxon>Pezizomycotina</taxon>
        <taxon>Eurotiomycetes</taxon>
        <taxon>Eurotiomycetidae</taxon>
        <taxon>Eurotiales</taxon>
        <taxon>Aspergillaceae</taxon>
        <taxon>Aspergillus</taxon>
        <taxon>Aspergillus subgen. Polypaecilum</taxon>
    </lineage>
</organism>
<gene>
    <name evidence="1" type="ORF">PHISCL_01336</name>
</gene>
<dbReference type="PANTHER" id="PTHR42057:SF2">
    <property type="entry name" value="F-BOX DOMAIN PROTEIN (AFU_ORTHOLOGUE AFUA_4G00200)-RELATED"/>
    <property type="match status" value="1"/>
</dbReference>
<name>A0A3A2ZVK0_9EURO</name>
<dbReference type="AlphaFoldDB" id="A0A3A2ZVK0"/>
<dbReference type="OrthoDB" id="3140657at2759"/>
<comment type="caution">
    <text evidence="1">The sequence shown here is derived from an EMBL/GenBank/DDBJ whole genome shotgun (WGS) entry which is preliminary data.</text>
</comment>
<dbReference type="Proteomes" id="UP000266188">
    <property type="component" value="Unassembled WGS sequence"/>
</dbReference>
<protein>
    <recommendedName>
        <fullName evidence="3">F-box domain protein</fullName>
    </recommendedName>
</protein>
<dbReference type="EMBL" id="MVGC01000024">
    <property type="protein sequence ID" value="RJE26363.1"/>
    <property type="molecule type" value="Genomic_DNA"/>
</dbReference>